<protein>
    <recommendedName>
        <fullName evidence="3">Mariner Mos1 transposase</fullName>
    </recommendedName>
</protein>
<reference evidence="1" key="1">
    <citation type="submission" date="2022-03" db="EMBL/GenBank/DDBJ databases">
        <authorList>
            <person name="Tunstrom K."/>
        </authorList>
    </citation>
    <scope>NUCLEOTIDE SEQUENCE</scope>
</reference>
<dbReference type="Gene3D" id="3.30.420.10">
    <property type="entry name" value="Ribonuclease H-like superfamily/Ribonuclease H"/>
    <property type="match status" value="1"/>
</dbReference>
<dbReference type="GO" id="GO:0003676">
    <property type="term" value="F:nucleic acid binding"/>
    <property type="evidence" value="ECO:0007669"/>
    <property type="project" value="InterPro"/>
</dbReference>
<dbReference type="EMBL" id="CAKOGL010000023">
    <property type="protein sequence ID" value="CAH2100922.1"/>
    <property type="molecule type" value="Genomic_DNA"/>
</dbReference>
<dbReference type="Pfam" id="PF01359">
    <property type="entry name" value="Transposase_1"/>
    <property type="match status" value="1"/>
</dbReference>
<dbReference type="AlphaFoldDB" id="A0AAU9US59"/>
<evidence type="ECO:0000313" key="1">
    <source>
        <dbReference type="EMBL" id="CAH2100922.1"/>
    </source>
</evidence>
<organism evidence="1 2">
    <name type="scientific">Euphydryas editha</name>
    <name type="common">Edith's checkerspot</name>
    <dbReference type="NCBI Taxonomy" id="104508"/>
    <lineage>
        <taxon>Eukaryota</taxon>
        <taxon>Metazoa</taxon>
        <taxon>Ecdysozoa</taxon>
        <taxon>Arthropoda</taxon>
        <taxon>Hexapoda</taxon>
        <taxon>Insecta</taxon>
        <taxon>Pterygota</taxon>
        <taxon>Neoptera</taxon>
        <taxon>Endopterygota</taxon>
        <taxon>Lepidoptera</taxon>
        <taxon>Glossata</taxon>
        <taxon>Ditrysia</taxon>
        <taxon>Papilionoidea</taxon>
        <taxon>Nymphalidae</taxon>
        <taxon>Nymphalinae</taxon>
        <taxon>Euphydryas</taxon>
    </lineage>
</organism>
<evidence type="ECO:0000313" key="2">
    <source>
        <dbReference type="Proteomes" id="UP001153954"/>
    </source>
</evidence>
<evidence type="ECO:0008006" key="3">
    <source>
        <dbReference type="Google" id="ProtNLM"/>
    </source>
</evidence>
<dbReference type="InterPro" id="IPR001888">
    <property type="entry name" value="Transposase_1"/>
</dbReference>
<accession>A0AAU9US59</accession>
<proteinExistence type="predicted"/>
<keyword evidence="2" id="KW-1185">Reference proteome</keyword>
<dbReference type="InterPro" id="IPR036397">
    <property type="entry name" value="RNaseH_sf"/>
</dbReference>
<comment type="caution">
    <text evidence="1">The sequence shown here is derived from an EMBL/GenBank/DDBJ whole genome shotgun (WGS) entry which is preliminary data.</text>
</comment>
<name>A0AAU9US59_EUPED</name>
<sequence length="85" mass="10159">MLTVFFDHRGVVLSEFLPTSQTVNKEYYLSVIRRLREAIRKNGPELWADNSWFLHHDNTPSHTALILRVFREKFNQYRSTTTIFT</sequence>
<dbReference type="Proteomes" id="UP001153954">
    <property type="component" value="Unassembled WGS sequence"/>
</dbReference>
<gene>
    <name evidence="1" type="ORF">EEDITHA_LOCUS15729</name>
</gene>